<proteinExistence type="predicted"/>
<evidence type="ECO:0000313" key="4">
    <source>
        <dbReference type="EMBL" id="ASV75077.1"/>
    </source>
</evidence>
<dbReference type="Gene3D" id="3.30.565.10">
    <property type="entry name" value="Histidine kinase-like ATPase, C-terminal domain"/>
    <property type="match status" value="1"/>
</dbReference>
<dbReference type="SUPFAM" id="SSF52172">
    <property type="entry name" value="CheY-like"/>
    <property type="match status" value="1"/>
</dbReference>
<dbReference type="Pfam" id="PF00072">
    <property type="entry name" value="Response_reg"/>
    <property type="match status" value="1"/>
</dbReference>
<feature type="modified residue" description="4-aspartylphosphate" evidence="2">
    <location>
        <position position="53"/>
    </location>
</feature>
<dbReference type="SMART" id="SM00448">
    <property type="entry name" value="REC"/>
    <property type="match status" value="1"/>
</dbReference>
<protein>
    <submittedName>
        <fullName evidence="4">Two component, sigma54 specific, transcriptional regulator, Fis family</fullName>
    </submittedName>
</protein>
<feature type="domain" description="Response regulatory" evidence="3">
    <location>
        <begin position="3"/>
        <end position="118"/>
    </location>
</feature>
<dbReference type="CDD" id="cd16936">
    <property type="entry name" value="HATPase_RsbW-like"/>
    <property type="match status" value="1"/>
</dbReference>
<name>A0A286RGK5_9BACT</name>
<reference evidence="4 5" key="1">
    <citation type="journal article" name="Front. Microbiol.">
        <title>Sugar Metabolism of the First Thermophilic Planctomycete Thermogutta terrifontis: Comparative Genomic and Transcriptomic Approaches.</title>
        <authorList>
            <person name="Elcheninov A.G."/>
            <person name="Menzel P."/>
            <person name="Gudbergsdottir S.R."/>
            <person name="Slesarev A.I."/>
            <person name="Kadnikov V.V."/>
            <person name="Krogh A."/>
            <person name="Bonch-Osmolovskaya E.A."/>
            <person name="Peng X."/>
            <person name="Kublanov I.V."/>
        </authorList>
    </citation>
    <scope>NUCLEOTIDE SEQUENCE [LARGE SCALE GENOMIC DNA]</scope>
    <source>
        <strain evidence="4 5">R1</strain>
    </source>
</reference>
<dbReference type="InterPro" id="IPR001789">
    <property type="entry name" value="Sig_transdc_resp-reg_receiver"/>
</dbReference>
<keyword evidence="1 2" id="KW-0597">Phosphoprotein</keyword>
<dbReference type="EMBL" id="CP018477">
    <property type="protein sequence ID" value="ASV75077.1"/>
    <property type="molecule type" value="Genomic_DNA"/>
</dbReference>
<gene>
    <name evidence="4" type="ORF">THTE_2475</name>
</gene>
<evidence type="ECO:0000256" key="1">
    <source>
        <dbReference type="ARBA" id="ARBA00022553"/>
    </source>
</evidence>
<evidence type="ECO:0000259" key="3">
    <source>
        <dbReference type="PROSITE" id="PS50110"/>
    </source>
</evidence>
<dbReference type="KEGG" id="ttf:THTE_2475"/>
<evidence type="ECO:0000313" key="5">
    <source>
        <dbReference type="Proteomes" id="UP000215086"/>
    </source>
</evidence>
<dbReference type="Proteomes" id="UP000215086">
    <property type="component" value="Chromosome"/>
</dbReference>
<keyword evidence="5" id="KW-1185">Reference proteome</keyword>
<dbReference type="InterPro" id="IPR011006">
    <property type="entry name" value="CheY-like_superfamily"/>
</dbReference>
<sequence>MTTVLVVDDSPLDRKLVGSLLEKKFGWKVEYAASGAEALARVKQSPPDLVITDISMPEMDGLELVRHLRETFPEVPVILTTAFGTDMLAIEALERGAASYVPKSQLSTRLAETADSVLRIAEQNRERERLFECLEFIEFEYLLDNEPELIQPLVSVVQQTLAGVRFTDFPGRLQMGIALKEALLNALFHGNLQISKEEIEAVSDRLLEDDELSLVEKRRREPPYRDRKIRVHIKITREEAVFTITDDGPGFDVEKVVRKKDQTPELEQQRGLSLMQTFMDEVRFNERGNQVTLVKRRPVNSR</sequence>
<dbReference type="PANTHER" id="PTHR44591">
    <property type="entry name" value="STRESS RESPONSE REGULATOR PROTEIN 1"/>
    <property type="match status" value="1"/>
</dbReference>
<organism evidence="4 5">
    <name type="scientific">Thermogutta terrifontis</name>
    <dbReference type="NCBI Taxonomy" id="1331910"/>
    <lineage>
        <taxon>Bacteria</taxon>
        <taxon>Pseudomonadati</taxon>
        <taxon>Planctomycetota</taxon>
        <taxon>Planctomycetia</taxon>
        <taxon>Pirellulales</taxon>
        <taxon>Thermoguttaceae</taxon>
        <taxon>Thermogutta</taxon>
    </lineage>
</organism>
<dbReference type="AlphaFoldDB" id="A0A286RGK5"/>
<dbReference type="PROSITE" id="PS50110">
    <property type="entry name" value="RESPONSE_REGULATORY"/>
    <property type="match status" value="1"/>
</dbReference>
<dbReference type="CDD" id="cd00156">
    <property type="entry name" value="REC"/>
    <property type="match status" value="1"/>
</dbReference>
<evidence type="ECO:0000256" key="2">
    <source>
        <dbReference type="PROSITE-ProRule" id="PRU00169"/>
    </source>
</evidence>
<dbReference type="GO" id="GO:0000160">
    <property type="term" value="P:phosphorelay signal transduction system"/>
    <property type="evidence" value="ECO:0007669"/>
    <property type="project" value="InterPro"/>
</dbReference>
<dbReference type="Pfam" id="PF13581">
    <property type="entry name" value="HATPase_c_2"/>
    <property type="match status" value="1"/>
</dbReference>
<dbReference type="PANTHER" id="PTHR44591:SF25">
    <property type="entry name" value="CHEMOTAXIS TWO-COMPONENT RESPONSE REGULATOR"/>
    <property type="match status" value="1"/>
</dbReference>
<dbReference type="InterPro" id="IPR003594">
    <property type="entry name" value="HATPase_dom"/>
</dbReference>
<dbReference type="Gene3D" id="3.40.50.2300">
    <property type="match status" value="1"/>
</dbReference>
<dbReference type="InterPro" id="IPR050595">
    <property type="entry name" value="Bact_response_regulator"/>
</dbReference>
<dbReference type="OrthoDB" id="9770645at2"/>
<dbReference type="SUPFAM" id="SSF55874">
    <property type="entry name" value="ATPase domain of HSP90 chaperone/DNA topoisomerase II/histidine kinase"/>
    <property type="match status" value="1"/>
</dbReference>
<accession>A0A286RGK5</accession>
<dbReference type="RefSeq" id="WP_095415239.1">
    <property type="nucleotide sequence ID" value="NZ_CP018477.1"/>
</dbReference>
<dbReference type="InterPro" id="IPR036890">
    <property type="entry name" value="HATPase_C_sf"/>
</dbReference>